<keyword evidence="3" id="KW-0233">DNA recombination</keyword>
<evidence type="ECO:0000313" key="8">
    <source>
        <dbReference type="Proteomes" id="UP000001219"/>
    </source>
</evidence>
<gene>
    <name evidence="7" type="ordered locus">Gbro_1421</name>
</gene>
<dbReference type="InterPro" id="IPR011109">
    <property type="entry name" value="DNA_bind_recombinase_dom"/>
</dbReference>
<dbReference type="CDD" id="cd00338">
    <property type="entry name" value="Ser_Recombinase"/>
    <property type="match status" value="1"/>
</dbReference>
<dbReference type="HOGENOM" id="CLU_010686_0_2_11"/>
<keyword evidence="8" id="KW-1185">Reference proteome</keyword>
<evidence type="ECO:0000256" key="3">
    <source>
        <dbReference type="ARBA" id="ARBA00023172"/>
    </source>
</evidence>
<dbReference type="SMART" id="SM00857">
    <property type="entry name" value="Resolvase"/>
    <property type="match status" value="1"/>
</dbReference>
<dbReference type="SUPFAM" id="SSF53041">
    <property type="entry name" value="Resolvase-like"/>
    <property type="match status" value="1"/>
</dbReference>
<dbReference type="InterPro" id="IPR006119">
    <property type="entry name" value="Resolv_N"/>
</dbReference>
<keyword evidence="2" id="KW-0238">DNA-binding</keyword>
<dbReference type="eggNOG" id="COG1961">
    <property type="taxonomic scope" value="Bacteria"/>
</dbReference>
<dbReference type="PANTHER" id="PTHR30461">
    <property type="entry name" value="DNA-INVERTASE FROM LAMBDOID PROPHAGE"/>
    <property type="match status" value="1"/>
</dbReference>
<organism evidence="7 8">
    <name type="scientific">Gordonia bronchialis (strain ATCC 25592 / DSM 43247 / BCRC 13721 / JCM 3198 / KCTC 3076 / NBRC 16047 / NCTC 10667)</name>
    <name type="common">Rhodococcus bronchialis</name>
    <dbReference type="NCBI Taxonomy" id="526226"/>
    <lineage>
        <taxon>Bacteria</taxon>
        <taxon>Bacillati</taxon>
        <taxon>Actinomycetota</taxon>
        <taxon>Actinomycetes</taxon>
        <taxon>Mycobacteriales</taxon>
        <taxon>Gordoniaceae</taxon>
        <taxon>Gordonia</taxon>
    </lineage>
</organism>
<proteinExistence type="predicted"/>
<dbReference type="AlphaFoldDB" id="D0L6E6"/>
<dbReference type="InterPro" id="IPR036162">
    <property type="entry name" value="Resolvase-like_N_sf"/>
</dbReference>
<dbReference type="PROSITE" id="PS00397">
    <property type="entry name" value="RECOMBINASES_1"/>
    <property type="match status" value="1"/>
</dbReference>
<reference evidence="8" key="1">
    <citation type="submission" date="2009-10" db="EMBL/GenBank/DDBJ databases">
        <title>The complete chromosome of Gordonia bronchialis DSM 43247.</title>
        <authorList>
            <consortium name="US DOE Joint Genome Institute (JGI-PGF)"/>
            <person name="Lucas S."/>
            <person name="Copeland A."/>
            <person name="Lapidus A."/>
            <person name="Glavina del Rio T."/>
            <person name="Dalin E."/>
            <person name="Tice H."/>
            <person name="Bruce D."/>
            <person name="Goodwin L."/>
            <person name="Pitluck S."/>
            <person name="Kyrpides N."/>
            <person name="Mavromatis K."/>
            <person name="Ivanova N."/>
            <person name="Ovchinnikova G."/>
            <person name="Saunders E."/>
            <person name="Brettin T."/>
            <person name="Detter J.C."/>
            <person name="Han C."/>
            <person name="Larimer F."/>
            <person name="Land M."/>
            <person name="Hauser L."/>
            <person name="Markowitz V."/>
            <person name="Cheng J.-F."/>
            <person name="Hugenholtz P."/>
            <person name="Woyke T."/>
            <person name="Wu D."/>
            <person name="Jando M."/>
            <person name="Schneider S."/>
            <person name="Goeker M."/>
            <person name="Klenk H.-P."/>
            <person name="Eisen J.A."/>
        </authorList>
    </citation>
    <scope>NUCLEOTIDE SEQUENCE [LARGE SCALE GENOMIC DNA]</scope>
    <source>
        <strain evidence="8">ATCC 25592 / DSM 43247 / BCRC 13721 / JCM 3198 / KCTC 3076 / NBRC 16047 / NCTC 10667</strain>
    </source>
</reference>
<dbReference type="STRING" id="526226.Gbro_1421"/>
<evidence type="ECO:0000259" key="6">
    <source>
        <dbReference type="PROSITE" id="PS51736"/>
    </source>
</evidence>
<evidence type="ECO:0000313" key="7">
    <source>
        <dbReference type="EMBL" id="ACY20703.1"/>
    </source>
</evidence>
<sequence>MYTEGMSKRRTAPANTVVSYVRVSTAEQADSGAGLDAQRAAIAAEAARRGWTLVAEYADEGVSGGKAADKRPGLAAALAAVESGQAAALVVAKSDRLARNLRALLDVIDRVESAAGAVVAVDGTVDTSTAAGRFTTQIMGGVAELERSMISDRTKAALAARKAQGVRLGRPSETPAEVTARIVAAKAEGKSLRAIAAELTAAGIPTVRGGATWHASTVRAVLTSQDAAALA</sequence>
<dbReference type="InterPro" id="IPR050639">
    <property type="entry name" value="SSR_resolvase"/>
</dbReference>
<dbReference type="GO" id="GO:0015074">
    <property type="term" value="P:DNA integration"/>
    <property type="evidence" value="ECO:0007669"/>
    <property type="project" value="UniProtKB-KW"/>
</dbReference>
<keyword evidence="1" id="KW-0229">DNA integration</keyword>
<dbReference type="EMBL" id="CP001802">
    <property type="protein sequence ID" value="ACY20703.1"/>
    <property type="molecule type" value="Genomic_DNA"/>
</dbReference>
<dbReference type="KEGG" id="gbr:Gbro_1421"/>
<dbReference type="InterPro" id="IPR006118">
    <property type="entry name" value="Recombinase_CS"/>
</dbReference>
<dbReference type="Pfam" id="PF00239">
    <property type="entry name" value="Resolvase"/>
    <property type="match status" value="1"/>
</dbReference>
<reference evidence="7 8" key="2">
    <citation type="journal article" date="2010" name="Stand. Genomic Sci.">
        <title>Complete genome sequence of Gordonia bronchialis type strain (3410).</title>
        <authorList>
            <person name="Ivanova N."/>
            <person name="Sikorski J."/>
            <person name="Jando M."/>
            <person name="Lapidus A."/>
            <person name="Nolan M."/>
            <person name="Lucas S."/>
            <person name="Del Rio T.G."/>
            <person name="Tice H."/>
            <person name="Copeland A."/>
            <person name="Cheng J.F."/>
            <person name="Chen F."/>
            <person name="Bruce D."/>
            <person name="Goodwin L."/>
            <person name="Pitluck S."/>
            <person name="Mavromatis K."/>
            <person name="Ovchinnikova G."/>
            <person name="Pati A."/>
            <person name="Chen A."/>
            <person name="Palaniappan K."/>
            <person name="Land M."/>
            <person name="Hauser L."/>
            <person name="Chang Y.J."/>
            <person name="Jeffries C.D."/>
            <person name="Chain P."/>
            <person name="Saunders E."/>
            <person name="Han C."/>
            <person name="Detter J.C."/>
            <person name="Brettin T."/>
            <person name="Rohde M."/>
            <person name="Goker M."/>
            <person name="Bristow J."/>
            <person name="Eisen J.A."/>
            <person name="Markowitz V."/>
            <person name="Hugenholtz P."/>
            <person name="Klenk H.P."/>
            <person name="Kyrpides N.C."/>
        </authorList>
    </citation>
    <scope>NUCLEOTIDE SEQUENCE [LARGE SCALE GENOMIC DNA]</scope>
    <source>
        <strain evidence="8">ATCC 25592 / DSM 43247 / BCRC 13721 / JCM 3198 / KCTC 3076 / NBRC 16047 / NCTC 10667</strain>
    </source>
</reference>
<feature type="domain" description="Resolvase/invertase-type recombinase catalytic" evidence="6">
    <location>
        <begin position="16"/>
        <end position="165"/>
    </location>
</feature>
<dbReference type="GO" id="GO:0003677">
    <property type="term" value="F:DNA binding"/>
    <property type="evidence" value="ECO:0007669"/>
    <property type="project" value="UniProtKB-KW"/>
</dbReference>
<dbReference type="Proteomes" id="UP000001219">
    <property type="component" value="Chromosome"/>
</dbReference>
<name>D0L6E6_GORB4</name>
<evidence type="ECO:0000256" key="5">
    <source>
        <dbReference type="PROSITE-ProRule" id="PRU10137"/>
    </source>
</evidence>
<dbReference type="Pfam" id="PF07508">
    <property type="entry name" value="Recombinase"/>
    <property type="match status" value="1"/>
</dbReference>
<dbReference type="OrthoDB" id="3405463at2"/>
<feature type="active site" description="O-(5'-phospho-DNA)-serine intermediate" evidence="4 5">
    <location>
        <position position="24"/>
    </location>
</feature>
<evidence type="ECO:0000256" key="1">
    <source>
        <dbReference type="ARBA" id="ARBA00022908"/>
    </source>
</evidence>
<evidence type="ECO:0000256" key="2">
    <source>
        <dbReference type="ARBA" id="ARBA00023125"/>
    </source>
</evidence>
<dbReference type="GO" id="GO:0000150">
    <property type="term" value="F:DNA strand exchange activity"/>
    <property type="evidence" value="ECO:0007669"/>
    <property type="project" value="InterPro"/>
</dbReference>
<evidence type="ECO:0000256" key="4">
    <source>
        <dbReference type="PIRSR" id="PIRSR606118-50"/>
    </source>
</evidence>
<dbReference type="PROSITE" id="PS51736">
    <property type="entry name" value="RECOMBINASES_3"/>
    <property type="match status" value="1"/>
</dbReference>
<protein>
    <submittedName>
        <fullName evidence="7">Resolvase domain protein</fullName>
    </submittedName>
</protein>
<dbReference type="Gene3D" id="3.40.50.1390">
    <property type="entry name" value="Resolvase, N-terminal catalytic domain"/>
    <property type="match status" value="1"/>
</dbReference>
<accession>D0L6E6</accession>
<dbReference type="PANTHER" id="PTHR30461:SF2">
    <property type="entry name" value="SERINE RECOMBINASE PINE-RELATED"/>
    <property type="match status" value="1"/>
</dbReference>